<protein>
    <recommendedName>
        <fullName evidence="6">lysoplasmalogenase</fullName>
        <ecNumber evidence="6">3.3.2.2</ecNumber>
    </recommendedName>
</protein>
<keyword evidence="3 9" id="KW-0812">Transmembrane</keyword>
<evidence type="ECO:0000256" key="3">
    <source>
        <dbReference type="ARBA" id="ARBA00022692"/>
    </source>
</evidence>
<evidence type="ECO:0000256" key="1">
    <source>
        <dbReference type="ARBA" id="ARBA00004141"/>
    </source>
</evidence>
<gene>
    <name evidence="10" type="ORF">NQ317_001429</name>
</gene>
<comment type="catalytic activity">
    <reaction evidence="7">
        <text>a 1-O-(1Z-alkenyl)-sn-glycero-3-phosphoethanolamine + H2O = a 2,3-saturated aldehyde + sn-glycero-3-phosphoethanolamine</text>
        <dbReference type="Rhea" id="RHEA:16905"/>
        <dbReference type="ChEBI" id="CHEBI:15377"/>
        <dbReference type="ChEBI" id="CHEBI:73359"/>
        <dbReference type="ChEBI" id="CHEBI:77288"/>
        <dbReference type="ChEBI" id="CHEBI:143890"/>
        <dbReference type="EC" id="3.3.2.2"/>
    </reaction>
</comment>
<dbReference type="Proteomes" id="UP001162164">
    <property type="component" value="Unassembled WGS sequence"/>
</dbReference>
<dbReference type="EC" id="3.3.2.2" evidence="6"/>
<comment type="subcellular location">
    <subcellularLocation>
        <location evidence="1">Membrane</location>
        <topology evidence="1">Multi-pass membrane protein</topology>
    </subcellularLocation>
</comment>
<proteinExistence type="inferred from homology"/>
<feature type="transmembrane region" description="Helical" evidence="9">
    <location>
        <begin position="37"/>
        <end position="59"/>
    </location>
</feature>
<comment type="catalytic activity">
    <reaction evidence="8">
        <text>a 1-O-(1Z-alkenyl)-sn-glycero-3-phosphocholine + H2O = a 2,3-saturated aldehyde + sn-glycerol 3-phosphocholine</text>
        <dbReference type="Rhea" id="RHEA:22544"/>
        <dbReference type="ChEBI" id="CHEBI:15377"/>
        <dbReference type="ChEBI" id="CHEBI:16870"/>
        <dbReference type="ChEBI" id="CHEBI:73359"/>
        <dbReference type="ChEBI" id="CHEBI:77287"/>
        <dbReference type="EC" id="3.3.2.2"/>
    </reaction>
</comment>
<evidence type="ECO:0000256" key="5">
    <source>
        <dbReference type="ARBA" id="ARBA00023136"/>
    </source>
</evidence>
<evidence type="ECO:0000256" key="9">
    <source>
        <dbReference type="SAM" id="Phobius"/>
    </source>
</evidence>
<feature type="transmembrane region" description="Helical" evidence="9">
    <location>
        <begin position="172"/>
        <end position="193"/>
    </location>
</feature>
<dbReference type="InterPro" id="IPR012506">
    <property type="entry name" value="TMEM86B-like"/>
</dbReference>
<evidence type="ECO:0000313" key="10">
    <source>
        <dbReference type="EMBL" id="KAJ8982988.1"/>
    </source>
</evidence>
<evidence type="ECO:0000256" key="4">
    <source>
        <dbReference type="ARBA" id="ARBA00022989"/>
    </source>
</evidence>
<keyword evidence="11" id="KW-1185">Reference proteome</keyword>
<evidence type="ECO:0000313" key="11">
    <source>
        <dbReference type="Proteomes" id="UP001162164"/>
    </source>
</evidence>
<evidence type="ECO:0000256" key="6">
    <source>
        <dbReference type="ARBA" id="ARBA00035673"/>
    </source>
</evidence>
<feature type="transmembrane region" description="Helical" evidence="9">
    <location>
        <begin position="71"/>
        <end position="87"/>
    </location>
</feature>
<keyword evidence="5 9" id="KW-0472">Membrane</keyword>
<accession>A0ABQ9K059</accession>
<comment type="similarity">
    <text evidence="2">Belongs to the TMEM86 family.</text>
</comment>
<feature type="transmembrane region" description="Helical" evidence="9">
    <location>
        <begin position="205"/>
        <end position="225"/>
    </location>
</feature>
<comment type="caution">
    <text evidence="10">The sequence shown here is derived from an EMBL/GenBank/DDBJ whole genome shotgun (WGS) entry which is preliminary data.</text>
</comment>
<feature type="transmembrane region" description="Helical" evidence="9">
    <location>
        <begin position="15"/>
        <end position="31"/>
    </location>
</feature>
<dbReference type="EMBL" id="JAPWTJ010000098">
    <property type="protein sequence ID" value="KAJ8982988.1"/>
    <property type="molecule type" value="Genomic_DNA"/>
</dbReference>
<feature type="transmembrane region" description="Helical" evidence="9">
    <location>
        <begin position="93"/>
        <end position="111"/>
    </location>
</feature>
<feature type="transmembrane region" description="Helical" evidence="9">
    <location>
        <begin position="118"/>
        <end position="134"/>
    </location>
</feature>
<keyword evidence="4 9" id="KW-1133">Transmembrane helix</keyword>
<name>A0ABQ9K059_9CUCU</name>
<evidence type="ECO:0000256" key="7">
    <source>
        <dbReference type="ARBA" id="ARBA00049458"/>
    </source>
</evidence>
<sequence>MTSVIKVVKNVGPKLVPYFKTVAIYFVIFVPQDKPSIFSTILKCLPIISLMLFVVLHGMSLGEEYKYSRRILTGLIFCCIGDAFLIWQQYFDVGMLAFIIGHIYYISAFGFKPVNLPLAAVLYFLATLVVLYLLPGLHGIFIVGVPIYIMVITTMLWRAIARVQFFEDLWTWSKLCTCAGGILFTLSDLMIGIDRFKYNIEYAQVLIMSTYYAAQVGIAVSIVDAKTAITANKNK</sequence>
<dbReference type="PANTHER" id="PTHR31885">
    <property type="entry name" value="GH04784P"/>
    <property type="match status" value="1"/>
</dbReference>
<feature type="transmembrane region" description="Helical" evidence="9">
    <location>
        <begin position="140"/>
        <end position="160"/>
    </location>
</feature>
<reference evidence="10" key="1">
    <citation type="journal article" date="2023" name="Insect Mol. Biol.">
        <title>Genome sequencing provides insights into the evolution of gene families encoding plant cell wall-degrading enzymes in longhorned beetles.</title>
        <authorList>
            <person name="Shin N.R."/>
            <person name="Okamura Y."/>
            <person name="Kirsch R."/>
            <person name="Pauchet Y."/>
        </authorList>
    </citation>
    <scope>NUCLEOTIDE SEQUENCE</scope>
    <source>
        <strain evidence="10">MMC_N1</strain>
    </source>
</reference>
<dbReference type="Pfam" id="PF07947">
    <property type="entry name" value="YhhN"/>
    <property type="match status" value="1"/>
</dbReference>
<evidence type="ECO:0000256" key="2">
    <source>
        <dbReference type="ARBA" id="ARBA00007375"/>
    </source>
</evidence>
<dbReference type="PANTHER" id="PTHR31885:SF6">
    <property type="entry name" value="GH04784P"/>
    <property type="match status" value="1"/>
</dbReference>
<evidence type="ECO:0000256" key="8">
    <source>
        <dbReference type="ARBA" id="ARBA00049560"/>
    </source>
</evidence>
<organism evidence="10 11">
    <name type="scientific">Molorchus minor</name>
    <dbReference type="NCBI Taxonomy" id="1323400"/>
    <lineage>
        <taxon>Eukaryota</taxon>
        <taxon>Metazoa</taxon>
        <taxon>Ecdysozoa</taxon>
        <taxon>Arthropoda</taxon>
        <taxon>Hexapoda</taxon>
        <taxon>Insecta</taxon>
        <taxon>Pterygota</taxon>
        <taxon>Neoptera</taxon>
        <taxon>Endopterygota</taxon>
        <taxon>Coleoptera</taxon>
        <taxon>Polyphaga</taxon>
        <taxon>Cucujiformia</taxon>
        <taxon>Chrysomeloidea</taxon>
        <taxon>Cerambycidae</taxon>
        <taxon>Lamiinae</taxon>
        <taxon>Monochamini</taxon>
        <taxon>Molorchus</taxon>
    </lineage>
</organism>